<dbReference type="Pfam" id="PF00528">
    <property type="entry name" value="BPD_transp_1"/>
    <property type="match status" value="1"/>
</dbReference>
<dbReference type="InterPro" id="IPR010065">
    <property type="entry name" value="AA_ABC_transptr_permease_3TM"/>
</dbReference>
<evidence type="ECO:0000256" key="2">
    <source>
        <dbReference type="ARBA" id="ARBA00022448"/>
    </source>
</evidence>
<dbReference type="InterPro" id="IPR035906">
    <property type="entry name" value="MetI-like_sf"/>
</dbReference>
<keyword evidence="3" id="KW-1003">Cell membrane</keyword>
<dbReference type="InterPro" id="IPR051322">
    <property type="entry name" value="AA_ABC_Transporter_Permease"/>
</dbReference>
<dbReference type="Gene3D" id="1.10.3720.10">
    <property type="entry name" value="MetI-like"/>
    <property type="match status" value="1"/>
</dbReference>
<gene>
    <name evidence="13" type="ORF">SCLAV_4120</name>
</gene>
<evidence type="ECO:0000256" key="1">
    <source>
        <dbReference type="ARBA" id="ARBA00004651"/>
    </source>
</evidence>
<dbReference type="NCBIfam" id="TIGR01726">
    <property type="entry name" value="HEQRo_perm_3TM"/>
    <property type="match status" value="1"/>
</dbReference>
<dbReference type="SUPFAM" id="SSF161098">
    <property type="entry name" value="MetI-like"/>
    <property type="match status" value="1"/>
</dbReference>
<dbReference type="CDD" id="cd06261">
    <property type="entry name" value="TM_PBP2"/>
    <property type="match status" value="1"/>
</dbReference>
<keyword evidence="6 10" id="KW-1133">Transmembrane helix</keyword>
<accession>E2Q5I1</accession>
<evidence type="ECO:0000256" key="5">
    <source>
        <dbReference type="ARBA" id="ARBA00022970"/>
    </source>
</evidence>
<dbReference type="FunFam" id="1.10.3720.10:FF:000006">
    <property type="entry name" value="Glutamate/aspartate ABC transporter, permease protein GltK"/>
    <property type="match status" value="1"/>
</dbReference>
<comment type="subcellular location">
    <subcellularLocation>
        <location evidence="1 10">Cell membrane</location>
        <topology evidence="1 10">Multi-pass membrane protein</topology>
    </subcellularLocation>
</comment>
<dbReference type="Proteomes" id="UP000002357">
    <property type="component" value="Chromosome"/>
</dbReference>
<dbReference type="AlphaFoldDB" id="E2Q5I1"/>
<keyword evidence="4 10" id="KW-0812">Transmembrane</keyword>
<keyword evidence="2 10" id="KW-0813">Transport</keyword>
<dbReference type="EMBL" id="CM000913">
    <property type="protein sequence ID" value="EFG09195.1"/>
    <property type="molecule type" value="Genomic_DNA"/>
</dbReference>
<dbReference type="PROSITE" id="PS50928">
    <property type="entry name" value="ABC_TM1"/>
    <property type="match status" value="1"/>
</dbReference>
<evidence type="ECO:0000313" key="13">
    <source>
        <dbReference type="EMBL" id="EFG09195.1"/>
    </source>
</evidence>
<sequence>MRGSGPAPRRPGPPPPGGPGPDPHPSSTHSPSKGSRLPVTADLNTTDPKDAPPPPAGGPDAIKAVPVRHYGRYVSAAVAIGLFGLIVYAFSQGRINWGAIPEYFFDDRIVDGVKETLILTVLSMAIGIGGGILLAVMRLSKNPVTSSIAWFYIWFFRGTPVLVQLFVWFNLGLVFEYVNFGFYRDEWSDFMTPFLTALLGLGLNEAAYMAEICRAGLLSVDEGQTEASHALGMSHSKTLRRIVIPQAMRVIVPPTGNEVINMLKTTSLVAAVQFTELFRQAQNIGQTSGAPVEMFFLAAAWYLVLTSVLSVGQYYLERHYARGSTRTLPPTPFQKIKSSVFSVRRPKGVSA</sequence>
<name>E2Q5I1_STRCL</name>
<comment type="subunit">
    <text evidence="9">The HisPMQJ complex is composed of two ATP-binding proteins (HisP), two transmembrane proteins (HisM and HisQ) and a solute-binding protein (HisJ). The HisPMQ-ArgT complex is composed of two ATP-binding proteins (HisP), two transmembrane proteins (HisM and HisQ) and a solute-binding protein (ArgT).</text>
</comment>
<organism evidence="13 14">
    <name type="scientific">Streptomyces clavuligerus</name>
    <dbReference type="NCBI Taxonomy" id="1901"/>
    <lineage>
        <taxon>Bacteria</taxon>
        <taxon>Bacillati</taxon>
        <taxon>Actinomycetota</taxon>
        <taxon>Actinomycetes</taxon>
        <taxon>Kitasatosporales</taxon>
        <taxon>Streptomycetaceae</taxon>
        <taxon>Streptomyces</taxon>
    </lineage>
</organism>
<evidence type="ECO:0000256" key="6">
    <source>
        <dbReference type="ARBA" id="ARBA00022989"/>
    </source>
</evidence>
<evidence type="ECO:0000256" key="4">
    <source>
        <dbReference type="ARBA" id="ARBA00022692"/>
    </source>
</evidence>
<feature type="region of interest" description="Disordered" evidence="11">
    <location>
        <begin position="1"/>
        <end position="60"/>
    </location>
</feature>
<keyword evidence="14" id="KW-1185">Reference proteome</keyword>
<dbReference type="PANTHER" id="PTHR30450">
    <property type="entry name" value="ABC TRANSPORTER PERMEASE"/>
    <property type="match status" value="1"/>
</dbReference>
<dbReference type="GO" id="GO:0022857">
    <property type="term" value="F:transmembrane transporter activity"/>
    <property type="evidence" value="ECO:0007669"/>
    <property type="project" value="InterPro"/>
</dbReference>
<feature type="domain" description="ABC transmembrane type-1" evidence="12">
    <location>
        <begin position="113"/>
        <end position="313"/>
    </location>
</feature>
<evidence type="ECO:0000313" key="14">
    <source>
        <dbReference type="Proteomes" id="UP000002357"/>
    </source>
</evidence>
<dbReference type="PANTHER" id="PTHR30450:SF2">
    <property type="entry name" value="ABC TRANSPORTER PERMEASE PROTEIN"/>
    <property type="match status" value="1"/>
</dbReference>
<feature type="transmembrane region" description="Helical" evidence="10">
    <location>
        <begin position="73"/>
        <end position="91"/>
    </location>
</feature>
<feature type="compositionally biased region" description="Pro residues" evidence="11">
    <location>
        <begin position="8"/>
        <end position="24"/>
    </location>
</feature>
<feature type="compositionally biased region" description="Low complexity" evidence="11">
    <location>
        <begin position="25"/>
        <end position="36"/>
    </location>
</feature>
<dbReference type="STRING" id="1901.BB341_08165"/>
<evidence type="ECO:0000256" key="7">
    <source>
        <dbReference type="ARBA" id="ARBA00023136"/>
    </source>
</evidence>
<dbReference type="InterPro" id="IPR000515">
    <property type="entry name" value="MetI-like"/>
</dbReference>
<comment type="similarity">
    <text evidence="10">Belongs to the binding-protein-dependent transport system permease family.</text>
</comment>
<evidence type="ECO:0000256" key="8">
    <source>
        <dbReference type="ARBA" id="ARBA00039779"/>
    </source>
</evidence>
<evidence type="ECO:0000256" key="11">
    <source>
        <dbReference type="SAM" id="MobiDB-lite"/>
    </source>
</evidence>
<keyword evidence="5" id="KW-0029">Amino-acid transport</keyword>
<proteinExistence type="inferred from homology"/>
<feature type="transmembrane region" description="Helical" evidence="10">
    <location>
        <begin position="117"/>
        <end position="137"/>
    </location>
</feature>
<dbReference type="eggNOG" id="COG0765">
    <property type="taxonomic scope" value="Bacteria"/>
</dbReference>
<evidence type="ECO:0000256" key="9">
    <source>
        <dbReference type="ARBA" id="ARBA00046835"/>
    </source>
</evidence>
<feature type="transmembrane region" description="Helical" evidence="10">
    <location>
        <begin position="295"/>
        <end position="316"/>
    </location>
</feature>
<protein>
    <recommendedName>
        <fullName evidence="8">Histidine/lysine/arginine/ornithine transport system permease protein HisM</fullName>
    </recommendedName>
</protein>
<keyword evidence="7 10" id="KW-0472">Membrane</keyword>
<evidence type="ECO:0000256" key="3">
    <source>
        <dbReference type="ARBA" id="ARBA00022475"/>
    </source>
</evidence>
<reference evidence="13 14" key="1">
    <citation type="journal article" date="2010" name="Genome Biol. Evol.">
        <title>The sequence of a 1.8-mb bacterial linear plasmid reveals a rich evolutionary reservoir of secondary metabolic pathways.</title>
        <authorList>
            <person name="Medema M.H."/>
            <person name="Trefzer A."/>
            <person name="Kovalchuk A."/>
            <person name="van den Berg M."/>
            <person name="Mueller U."/>
            <person name="Heijne W."/>
            <person name="Wu L."/>
            <person name="Alam M.T."/>
            <person name="Ronning C.M."/>
            <person name="Nierman W.C."/>
            <person name="Bovenberg R.A.L."/>
            <person name="Breitling R."/>
            <person name="Takano E."/>
        </authorList>
    </citation>
    <scope>NUCLEOTIDE SEQUENCE [LARGE SCALE GENOMIC DNA]</scope>
    <source>
        <strain evidence="14">ATCC 27064 / DSM 738 / JCM 4710 / NBRC 13307 / NCIMB 12785 / NRRL 3585 / VKM Ac-602</strain>
    </source>
</reference>
<evidence type="ECO:0000259" key="12">
    <source>
        <dbReference type="PROSITE" id="PS50928"/>
    </source>
</evidence>
<dbReference type="GO" id="GO:0043190">
    <property type="term" value="C:ATP-binding cassette (ABC) transporter complex"/>
    <property type="evidence" value="ECO:0007669"/>
    <property type="project" value="InterPro"/>
</dbReference>
<feature type="transmembrane region" description="Helical" evidence="10">
    <location>
        <begin position="149"/>
        <end position="169"/>
    </location>
</feature>
<evidence type="ECO:0000256" key="10">
    <source>
        <dbReference type="RuleBase" id="RU363032"/>
    </source>
</evidence>
<dbReference type="GO" id="GO:0006865">
    <property type="term" value="P:amino acid transport"/>
    <property type="evidence" value="ECO:0007669"/>
    <property type="project" value="UniProtKB-KW"/>
</dbReference>